<keyword evidence="2" id="KW-1185">Reference proteome</keyword>
<dbReference type="Pfam" id="PF18143">
    <property type="entry name" value="HAD_SAK_2"/>
    <property type="match status" value="1"/>
</dbReference>
<comment type="caution">
    <text evidence="1">The sequence shown here is derived from an EMBL/GenBank/DDBJ whole genome shotgun (WGS) entry which is preliminary data.</text>
</comment>
<protein>
    <submittedName>
        <fullName evidence="1">HAD domain-containing protein</fullName>
    </submittedName>
</protein>
<gene>
    <name evidence="1" type="ORF">RAE19_16815</name>
</gene>
<accession>A0ABU3KSN9</accession>
<reference evidence="1 2" key="1">
    <citation type="submission" date="2023-08" db="EMBL/GenBank/DDBJ databases">
        <title>Rhodoferax potami sp. nov. and Rhodoferax mekongensis sp. nov., isolated from the Mekong River in Thailand.</title>
        <authorList>
            <person name="Kitikhun S."/>
            <person name="Charoenyingcharoen P."/>
            <person name="Siriarchawattana P."/>
            <person name="Likhitrattanapisal S."/>
            <person name="Nilsakha T."/>
            <person name="Chanpet A."/>
            <person name="Rattanawaree P."/>
            <person name="Ingsriswang S."/>
        </authorList>
    </citation>
    <scope>NUCLEOTIDE SEQUENCE [LARGE SCALE GENOMIC DNA]</scope>
    <source>
        <strain evidence="1 2">TBRC 17660</strain>
    </source>
</reference>
<dbReference type="Proteomes" id="UP001321700">
    <property type="component" value="Unassembled WGS sequence"/>
</dbReference>
<name>A0ABU3KSN9_9BURK</name>
<dbReference type="EMBL" id="JAVBIK010000001">
    <property type="protein sequence ID" value="MDT7520348.1"/>
    <property type="molecule type" value="Genomic_DNA"/>
</dbReference>
<organism evidence="1 2">
    <name type="scientific">Rhodoferax potami</name>
    <dbReference type="NCBI Taxonomy" id="3068338"/>
    <lineage>
        <taxon>Bacteria</taxon>
        <taxon>Pseudomonadati</taxon>
        <taxon>Pseudomonadota</taxon>
        <taxon>Betaproteobacteria</taxon>
        <taxon>Burkholderiales</taxon>
        <taxon>Comamonadaceae</taxon>
        <taxon>Rhodoferax</taxon>
    </lineage>
</organism>
<evidence type="ECO:0000313" key="1">
    <source>
        <dbReference type="EMBL" id="MDT7520348.1"/>
    </source>
</evidence>
<sequence length="150" mass="16845">MRIIFLDFDGVLHKATEIVDWPTSGLSLSEFSERLQLFYWAPYLAGLLEAHPEVQIIIHSTWRKQCSVEQMQVLLGPLGPRVLGMTHRGLLRVESIADAIKRHDIEDYLILDDDAGAFPEGTTGLVLCDPLTGVSDPHTLARIEAWLKRA</sequence>
<evidence type="ECO:0000313" key="2">
    <source>
        <dbReference type="Proteomes" id="UP001321700"/>
    </source>
</evidence>
<proteinExistence type="predicted"/>
<dbReference type="RefSeq" id="WP_313875952.1">
    <property type="nucleotide sequence ID" value="NZ_JAVBIK010000001.1"/>
</dbReference>